<dbReference type="Proteomes" id="UP000054485">
    <property type="component" value="Unassembled WGS sequence"/>
</dbReference>
<feature type="compositionally biased region" description="Gly residues" evidence="1">
    <location>
        <begin position="170"/>
        <end position="181"/>
    </location>
</feature>
<name>A0A0D0B682_9AGAM</name>
<organism evidence="3 4">
    <name type="scientific">Suillus luteus UH-Slu-Lm8-n1</name>
    <dbReference type="NCBI Taxonomy" id="930992"/>
    <lineage>
        <taxon>Eukaryota</taxon>
        <taxon>Fungi</taxon>
        <taxon>Dikarya</taxon>
        <taxon>Basidiomycota</taxon>
        <taxon>Agaricomycotina</taxon>
        <taxon>Agaricomycetes</taxon>
        <taxon>Agaricomycetidae</taxon>
        <taxon>Boletales</taxon>
        <taxon>Suillineae</taxon>
        <taxon>Suillaceae</taxon>
        <taxon>Suillus</taxon>
    </lineage>
</organism>
<evidence type="ECO:0000256" key="2">
    <source>
        <dbReference type="SAM" id="SignalP"/>
    </source>
</evidence>
<feature type="compositionally biased region" description="Low complexity" evidence="1">
    <location>
        <begin position="198"/>
        <end position="232"/>
    </location>
</feature>
<protein>
    <submittedName>
        <fullName evidence="3">Uncharacterized protein</fullName>
    </submittedName>
</protein>
<feature type="region of interest" description="Disordered" evidence="1">
    <location>
        <begin position="170"/>
        <end position="232"/>
    </location>
</feature>
<feature type="signal peptide" evidence="2">
    <location>
        <begin position="1"/>
        <end position="20"/>
    </location>
</feature>
<dbReference type="AlphaFoldDB" id="A0A0D0B682"/>
<dbReference type="EMBL" id="KN835345">
    <property type="protein sequence ID" value="KIK39388.1"/>
    <property type="molecule type" value="Genomic_DNA"/>
</dbReference>
<dbReference type="OrthoDB" id="2957314at2759"/>
<reference evidence="3 4" key="1">
    <citation type="submission" date="2014-04" db="EMBL/GenBank/DDBJ databases">
        <authorList>
            <consortium name="DOE Joint Genome Institute"/>
            <person name="Kuo A."/>
            <person name="Ruytinx J."/>
            <person name="Rineau F."/>
            <person name="Colpaert J."/>
            <person name="Kohler A."/>
            <person name="Nagy L.G."/>
            <person name="Floudas D."/>
            <person name="Copeland A."/>
            <person name="Barry K.W."/>
            <person name="Cichocki N."/>
            <person name="Veneault-Fourrey C."/>
            <person name="LaButti K."/>
            <person name="Lindquist E.A."/>
            <person name="Lipzen A."/>
            <person name="Lundell T."/>
            <person name="Morin E."/>
            <person name="Murat C."/>
            <person name="Sun H."/>
            <person name="Tunlid A."/>
            <person name="Henrissat B."/>
            <person name="Grigoriev I.V."/>
            <person name="Hibbett D.S."/>
            <person name="Martin F."/>
            <person name="Nordberg H.P."/>
            <person name="Cantor M.N."/>
            <person name="Hua S.X."/>
        </authorList>
    </citation>
    <scope>NUCLEOTIDE SEQUENCE [LARGE SCALE GENOMIC DNA]</scope>
    <source>
        <strain evidence="3 4">UH-Slu-Lm8-n1</strain>
    </source>
</reference>
<dbReference type="HOGENOM" id="CLU_1019766_0_0_1"/>
<proteinExistence type="predicted"/>
<accession>A0A0D0B682</accession>
<evidence type="ECO:0000256" key="1">
    <source>
        <dbReference type="SAM" id="MobiDB-lite"/>
    </source>
</evidence>
<sequence length="271" mass="26817">MLRLLCIALSLFLSLQLAVADPASTVDRISRHSKSSSQVLTKSVISALLVRRGKFGARAGDSGGCPSGYQQCANYPDACAPFGSYCCNDLYNCPNDTTVRCSRCCPNTAQTCGGNSCCDSGSSCCNDSSCCEPGLFCCNDSTGGCCPTGTTCIAETYQCYTGGSGGGSGSGTGSGGEGGGTSVTTAAAPSKSTVLPGTTSTNVITSTPTKTGSSSSHSVTSSTVSSSGSTSSGITNIGAAPRGIALAPGKQLAALAAVLCLPILHNVAQAL</sequence>
<feature type="chain" id="PRO_5002219226" evidence="2">
    <location>
        <begin position="21"/>
        <end position="271"/>
    </location>
</feature>
<evidence type="ECO:0000313" key="3">
    <source>
        <dbReference type="EMBL" id="KIK39388.1"/>
    </source>
</evidence>
<keyword evidence="2" id="KW-0732">Signal</keyword>
<dbReference type="InParanoid" id="A0A0D0B682"/>
<keyword evidence="4" id="KW-1185">Reference proteome</keyword>
<dbReference type="STRING" id="930992.A0A0D0B682"/>
<reference evidence="4" key="2">
    <citation type="submission" date="2015-01" db="EMBL/GenBank/DDBJ databases">
        <title>Evolutionary Origins and Diversification of the Mycorrhizal Mutualists.</title>
        <authorList>
            <consortium name="DOE Joint Genome Institute"/>
            <consortium name="Mycorrhizal Genomics Consortium"/>
            <person name="Kohler A."/>
            <person name="Kuo A."/>
            <person name="Nagy L.G."/>
            <person name="Floudas D."/>
            <person name="Copeland A."/>
            <person name="Barry K.W."/>
            <person name="Cichocki N."/>
            <person name="Veneault-Fourrey C."/>
            <person name="LaButti K."/>
            <person name="Lindquist E.A."/>
            <person name="Lipzen A."/>
            <person name="Lundell T."/>
            <person name="Morin E."/>
            <person name="Murat C."/>
            <person name="Riley R."/>
            <person name="Ohm R."/>
            <person name="Sun H."/>
            <person name="Tunlid A."/>
            <person name="Henrissat B."/>
            <person name="Grigoriev I.V."/>
            <person name="Hibbett D.S."/>
            <person name="Martin F."/>
        </authorList>
    </citation>
    <scope>NUCLEOTIDE SEQUENCE [LARGE SCALE GENOMIC DNA]</scope>
    <source>
        <strain evidence="4">UH-Slu-Lm8-n1</strain>
    </source>
</reference>
<gene>
    <name evidence="3" type="ORF">CY34DRAFT_769608</name>
</gene>
<evidence type="ECO:0000313" key="4">
    <source>
        <dbReference type="Proteomes" id="UP000054485"/>
    </source>
</evidence>